<protein>
    <submittedName>
        <fullName evidence="1">Uncharacterized protein</fullName>
    </submittedName>
</protein>
<dbReference type="AlphaFoldDB" id="A0A7L6AVJ0"/>
<organism evidence="1 2">
    <name type="scientific">Candidatus Thiothrix singaporensis</name>
    <dbReference type="NCBI Taxonomy" id="2799669"/>
    <lineage>
        <taxon>Bacteria</taxon>
        <taxon>Pseudomonadati</taxon>
        <taxon>Pseudomonadota</taxon>
        <taxon>Gammaproteobacteria</taxon>
        <taxon>Thiotrichales</taxon>
        <taxon>Thiotrichaceae</taxon>
        <taxon>Thiothrix</taxon>
    </lineage>
</organism>
<evidence type="ECO:0000313" key="1">
    <source>
        <dbReference type="EMBL" id="QLQ33126.1"/>
    </source>
</evidence>
<dbReference type="KEGG" id="this:HZT40_17760"/>
<name>A0A7L6AVJ0_9GAMM</name>
<gene>
    <name evidence="1" type="ORF">HZT40_17760</name>
</gene>
<sequence>MQPNTTYSFAVYVSNVVNPDLSGVHNPIIQLYADDVALSEPFDVPLDSVSDQDQDIWTRLEQTFTTGAGQTSATLRLVDSATSSYGDDLAIAGLGVFACEPPYISLNLRAFLQGAYASSDGRMRDNLRQKSYLPLTQPYNDRQTITLGTKPPRLQYWRPVAMMPQWTGFWWNCATKTILPNGWRRLPLCCNVMVMWLTHKPTRLHCGSLR</sequence>
<accession>A0A7L6AVJ0</accession>
<dbReference type="Proteomes" id="UP000510621">
    <property type="component" value="Chromosome"/>
</dbReference>
<reference evidence="1" key="1">
    <citation type="submission" date="2020-06" db="EMBL/GenBank/DDBJ databases">
        <title>Analysis procedures for assessing recovery of high quality, complete, closed genomes from Nanopore long read metagenome sequencing.</title>
        <authorList>
            <person name="Bessarab I."/>
            <person name="Arumugam K."/>
            <person name="Haryono M."/>
            <person name="Liu X."/>
            <person name="Roy S."/>
            <person name="Zuniga-Montanez R.E."/>
            <person name="Qiu G."/>
            <person name="Drautz-Moses D.I."/>
            <person name="Law Y.Y."/>
            <person name="Wuertz S."/>
            <person name="Lauro F.M."/>
            <person name="Huson D.H."/>
            <person name="Williams R.B."/>
        </authorList>
    </citation>
    <scope>NUCLEOTIDE SEQUENCE [LARGE SCALE GENOMIC DNA]</scope>
    <source>
        <strain evidence="1">SSD2</strain>
    </source>
</reference>
<keyword evidence="2" id="KW-1185">Reference proteome</keyword>
<dbReference type="EMBL" id="CP059265">
    <property type="protein sequence ID" value="QLQ33126.1"/>
    <property type="molecule type" value="Genomic_DNA"/>
</dbReference>
<evidence type="ECO:0000313" key="2">
    <source>
        <dbReference type="Proteomes" id="UP000510621"/>
    </source>
</evidence>
<proteinExistence type="predicted"/>